<reference evidence="1" key="1">
    <citation type="submission" date="2019-12" db="EMBL/GenBank/DDBJ databases">
        <title>Actinomadura physcomitrii sp. nov., a novel actinomycete isolated from moss [Physcomitrium sphaericum (Ludw) Fuernr].</title>
        <authorList>
            <person name="Zhuang X."/>
        </authorList>
    </citation>
    <scope>NUCLEOTIDE SEQUENCE [LARGE SCALE GENOMIC DNA]</scope>
    <source>
        <strain evidence="1">LD22</strain>
    </source>
</reference>
<protein>
    <submittedName>
        <fullName evidence="1">Uncharacterized protein</fullName>
    </submittedName>
</protein>
<name>A0A6I4MH69_9ACTN</name>
<dbReference type="Proteomes" id="UP000462055">
    <property type="component" value="Unassembled WGS sequence"/>
</dbReference>
<proteinExistence type="predicted"/>
<evidence type="ECO:0000313" key="2">
    <source>
        <dbReference type="Proteomes" id="UP000462055"/>
    </source>
</evidence>
<evidence type="ECO:0000313" key="1">
    <source>
        <dbReference type="EMBL" id="MWA05073.1"/>
    </source>
</evidence>
<dbReference type="AlphaFoldDB" id="A0A6I4MH69"/>
<organism evidence="1 2">
    <name type="scientific">Actinomadura physcomitrii</name>
    <dbReference type="NCBI Taxonomy" id="2650748"/>
    <lineage>
        <taxon>Bacteria</taxon>
        <taxon>Bacillati</taxon>
        <taxon>Actinomycetota</taxon>
        <taxon>Actinomycetes</taxon>
        <taxon>Streptosporangiales</taxon>
        <taxon>Thermomonosporaceae</taxon>
        <taxon>Actinomadura</taxon>
    </lineage>
</organism>
<dbReference type="EMBL" id="WBMS02000033">
    <property type="protein sequence ID" value="MWA05073.1"/>
    <property type="molecule type" value="Genomic_DNA"/>
</dbReference>
<comment type="caution">
    <text evidence="1">The sequence shown here is derived from an EMBL/GenBank/DDBJ whole genome shotgun (WGS) entry which is preliminary data.</text>
</comment>
<dbReference type="RefSeq" id="WP_160573850.1">
    <property type="nucleotide sequence ID" value="NZ_WBMS02000033.1"/>
</dbReference>
<gene>
    <name evidence="1" type="ORF">F8568_032860</name>
</gene>
<keyword evidence="2" id="KW-1185">Reference proteome</keyword>
<sequence>MQEGCIGQPPDSFADSHFFTADIGEAVLTRIEGPAMVVDLWRPGRGLRTLRRADPS</sequence>
<accession>A0A6I4MH69</accession>